<evidence type="ECO:0000313" key="2">
    <source>
        <dbReference type="EMBL" id="PVU97147.1"/>
    </source>
</evidence>
<feature type="compositionally biased region" description="Polar residues" evidence="1">
    <location>
        <begin position="1"/>
        <end position="11"/>
    </location>
</feature>
<feature type="region of interest" description="Disordered" evidence="1">
    <location>
        <begin position="160"/>
        <end position="233"/>
    </location>
</feature>
<keyword evidence="3" id="KW-1185">Reference proteome</keyword>
<feature type="compositionally biased region" description="Low complexity" evidence="1">
    <location>
        <begin position="169"/>
        <end position="192"/>
    </location>
</feature>
<organism evidence="2 3">
    <name type="scientific">Smittium simulii</name>
    <dbReference type="NCBI Taxonomy" id="133385"/>
    <lineage>
        <taxon>Eukaryota</taxon>
        <taxon>Fungi</taxon>
        <taxon>Fungi incertae sedis</taxon>
        <taxon>Zoopagomycota</taxon>
        <taxon>Kickxellomycotina</taxon>
        <taxon>Harpellomycetes</taxon>
        <taxon>Harpellales</taxon>
        <taxon>Legeriomycetaceae</taxon>
        <taxon>Smittium</taxon>
    </lineage>
</organism>
<proteinExistence type="predicted"/>
<evidence type="ECO:0000256" key="1">
    <source>
        <dbReference type="SAM" id="MobiDB-lite"/>
    </source>
</evidence>
<name>A0A2T9YXV1_9FUNG</name>
<feature type="region of interest" description="Disordered" evidence="1">
    <location>
        <begin position="1"/>
        <end position="40"/>
    </location>
</feature>
<sequence length="298" mass="32553">MDLTGSKSTDTPGKRPQETCEDTNTLATPLKPLESSEVSKSQVSLHSIKKAIKKHNLLGVSKSKSLENSKELFKLPESKTLITPLSELATSMPYNDLRLKAVSKPSSTNISSEALNSNTSEQKNNEIASTLSNTLINSTFKDNNLSAILKTDVNDKSKLVKLSDHSDSSDNSSESISSSEFSSESSSDSDSSFQDETDAIRNNIVENKVTPKKNNQYSDLLSRSDNTTSLVTPKSDNKTFNPFSALKSTTINGHALNKDSLSVRKTYGSKSIVPRVSILPKTNIDRLNNSKRNSLFKL</sequence>
<dbReference type="Proteomes" id="UP000245383">
    <property type="component" value="Unassembled WGS sequence"/>
</dbReference>
<gene>
    <name evidence="2" type="ORF">BB561_000740</name>
</gene>
<protein>
    <submittedName>
        <fullName evidence="2">Uncharacterized protein</fullName>
    </submittedName>
</protein>
<feature type="compositionally biased region" description="Polar residues" evidence="1">
    <location>
        <begin position="212"/>
        <end position="233"/>
    </location>
</feature>
<comment type="caution">
    <text evidence="2">The sequence shown here is derived from an EMBL/GenBank/DDBJ whole genome shotgun (WGS) entry which is preliminary data.</text>
</comment>
<reference evidence="2 3" key="1">
    <citation type="journal article" date="2018" name="MBio">
        <title>Comparative Genomics Reveals the Core Gene Toolbox for the Fungus-Insect Symbiosis.</title>
        <authorList>
            <person name="Wang Y."/>
            <person name="Stata M."/>
            <person name="Wang W."/>
            <person name="Stajich J.E."/>
            <person name="White M.M."/>
            <person name="Moncalvo J.M."/>
        </authorList>
    </citation>
    <scope>NUCLEOTIDE SEQUENCE [LARGE SCALE GENOMIC DNA]</scope>
    <source>
        <strain evidence="2 3">SWE-8-4</strain>
    </source>
</reference>
<evidence type="ECO:0000313" key="3">
    <source>
        <dbReference type="Proteomes" id="UP000245383"/>
    </source>
</evidence>
<dbReference type="EMBL" id="MBFR01000017">
    <property type="protein sequence ID" value="PVU97147.1"/>
    <property type="molecule type" value="Genomic_DNA"/>
</dbReference>
<dbReference type="AlphaFoldDB" id="A0A2T9YXV1"/>
<accession>A0A2T9YXV1</accession>